<evidence type="ECO:0000313" key="2">
    <source>
        <dbReference type="EMBL" id="CAF4355968.1"/>
    </source>
</evidence>
<dbReference type="EMBL" id="CAJOBO010001245">
    <property type="protein sequence ID" value="CAF4355968.1"/>
    <property type="molecule type" value="Genomic_DNA"/>
</dbReference>
<feature type="non-terminal residue" evidence="2">
    <location>
        <position position="1"/>
    </location>
</feature>
<reference evidence="2" key="1">
    <citation type="submission" date="2021-02" db="EMBL/GenBank/DDBJ databases">
        <authorList>
            <person name="Nowell W R."/>
        </authorList>
    </citation>
    <scope>NUCLEOTIDE SEQUENCE</scope>
</reference>
<dbReference type="Proteomes" id="UP000663851">
    <property type="component" value="Unassembled WGS sequence"/>
</dbReference>
<dbReference type="Proteomes" id="UP000663862">
    <property type="component" value="Unassembled WGS sequence"/>
</dbReference>
<organism evidence="2 5">
    <name type="scientific">Rotaria socialis</name>
    <dbReference type="NCBI Taxonomy" id="392032"/>
    <lineage>
        <taxon>Eukaryota</taxon>
        <taxon>Metazoa</taxon>
        <taxon>Spiralia</taxon>
        <taxon>Gnathifera</taxon>
        <taxon>Rotifera</taxon>
        <taxon>Eurotatoria</taxon>
        <taxon>Bdelloidea</taxon>
        <taxon>Philodinida</taxon>
        <taxon>Philodinidae</taxon>
        <taxon>Rotaria</taxon>
    </lineage>
</organism>
<dbReference type="EMBL" id="CAJOBQ010004832">
    <property type="protein sequence ID" value="CAF4644853.1"/>
    <property type="molecule type" value="Genomic_DNA"/>
</dbReference>
<gene>
    <name evidence="2" type="ORF">HFQ381_LOCUS17063</name>
    <name evidence="4" type="ORF">TOA249_LOCUS30633</name>
    <name evidence="3" type="ORF">TSG867_LOCUS30417</name>
</gene>
<evidence type="ECO:0000313" key="5">
    <source>
        <dbReference type="Proteomes" id="UP000663851"/>
    </source>
</evidence>
<feature type="region of interest" description="Disordered" evidence="1">
    <location>
        <begin position="62"/>
        <end position="83"/>
    </location>
</feature>
<comment type="caution">
    <text evidence="2">The sequence shown here is derived from an EMBL/GenBank/DDBJ whole genome shotgun (WGS) entry which is preliminary data.</text>
</comment>
<dbReference type="AlphaFoldDB" id="A0A820LAC6"/>
<protein>
    <submittedName>
        <fullName evidence="2">Uncharacterized protein</fullName>
    </submittedName>
</protein>
<sequence>NQQSEHTDLLLTPIRLPTTADEHYYWNALSTASTIARQPSPSSGPQCDQAGLLLTPTSLLTTTHEYGSNSSSTPQTAVQQSDA</sequence>
<evidence type="ECO:0000313" key="4">
    <source>
        <dbReference type="EMBL" id="CAF4900369.1"/>
    </source>
</evidence>
<evidence type="ECO:0000256" key="1">
    <source>
        <dbReference type="SAM" id="MobiDB-lite"/>
    </source>
</evidence>
<proteinExistence type="predicted"/>
<dbReference type="Proteomes" id="UP000663838">
    <property type="component" value="Unassembled WGS sequence"/>
</dbReference>
<evidence type="ECO:0000313" key="3">
    <source>
        <dbReference type="EMBL" id="CAF4644853.1"/>
    </source>
</evidence>
<dbReference type="EMBL" id="CAJOBS010005486">
    <property type="protein sequence ID" value="CAF4900369.1"/>
    <property type="molecule type" value="Genomic_DNA"/>
</dbReference>
<feature type="compositionally biased region" description="Polar residues" evidence="1">
    <location>
        <begin position="64"/>
        <end position="83"/>
    </location>
</feature>
<accession>A0A820LAC6</accession>
<name>A0A820LAC6_9BILA</name>